<protein>
    <submittedName>
        <fullName evidence="1">Uncharacterized protein</fullName>
    </submittedName>
</protein>
<sequence length="469" mass="52440">MSRLSKGYKAASKYMNCFLSPLLTVVAKNVAFFAGSLLAVLIALTIYDEDVLAVEHVLSSITLLGVCITVCRSFIPDKHMVFCPEQLLRVILAHIHYMPDHWQGNAHRYETRDQFSQLFQYKAVFILEELLSPVVTPIILIFCLRRKSLEIIDFFRNFTVEVVGVGDTCSFAQMDIRQHGHPAWMSEGKTEASIYQQAEDGKTELSLMHFAITNPQWQPPRETTHFISQLKERVHREATGAPSDTHPLSLSESEPRSLIANLLGGPSTLASVHFGRDSSLANHAAAGMSDWCIRLTLPFTNQQQSSPERQFECSSQGFRPHFSHEQSTGRLWLHKQQSRGELSRHTWHRQDSDESSDSVPDEVRSEPNPHSRNFPRSHTFPTTVPSPSAIPTSASATSNIILGQERASSQSSTQLRYSGPTTDSLGAGGKVVRSARVPMGGWAEEGRHHEPLPEESSEDEMPPHIHKVT</sequence>
<evidence type="ECO:0000313" key="2">
    <source>
        <dbReference type="Proteomes" id="UP000793456"/>
    </source>
</evidence>
<dbReference type="Proteomes" id="UP000793456">
    <property type="component" value="Chromosome III"/>
</dbReference>
<comment type="caution">
    <text evidence="1">The sequence shown here is derived from an EMBL/GenBank/DDBJ whole genome shotgun (WGS) entry which is preliminary data.</text>
</comment>
<evidence type="ECO:0000313" key="1">
    <source>
        <dbReference type="EMBL" id="TMS21017.1"/>
    </source>
</evidence>
<organism evidence="1 2">
    <name type="scientific">Larimichthys crocea</name>
    <name type="common">Large yellow croaker</name>
    <name type="synonym">Pseudosciaena crocea</name>
    <dbReference type="NCBI Taxonomy" id="215358"/>
    <lineage>
        <taxon>Eukaryota</taxon>
        <taxon>Metazoa</taxon>
        <taxon>Chordata</taxon>
        <taxon>Craniata</taxon>
        <taxon>Vertebrata</taxon>
        <taxon>Euteleostomi</taxon>
        <taxon>Actinopterygii</taxon>
        <taxon>Neopterygii</taxon>
        <taxon>Teleostei</taxon>
        <taxon>Neoteleostei</taxon>
        <taxon>Acanthomorphata</taxon>
        <taxon>Eupercaria</taxon>
        <taxon>Sciaenidae</taxon>
        <taxon>Larimichthys</taxon>
    </lineage>
</organism>
<proteinExistence type="predicted"/>
<name>A0ACD3RNT0_LARCR</name>
<keyword evidence="2" id="KW-1185">Reference proteome</keyword>
<gene>
    <name evidence="1" type="ORF">E3U43_014990</name>
</gene>
<reference evidence="1" key="1">
    <citation type="submission" date="2018-11" db="EMBL/GenBank/DDBJ databases">
        <title>The sequence and de novo assembly of Larimichthys crocea genome using PacBio and Hi-C technologies.</title>
        <authorList>
            <person name="Xu P."/>
            <person name="Chen B."/>
            <person name="Zhou Z."/>
            <person name="Ke Q."/>
            <person name="Wu Y."/>
            <person name="Bai H."/>
            <person name="Pu F."/>
        </authorList>
    </citation>
    <scope>NUCLEOTIDE SEQUENCE</scope>
    <source>
        <tissue evidence="1">Muscle</tissue>
    </source>
</reference>
<accession>A0ACD3RNT0</accession>
<dbReference type="EMBL" id="CM011676">
    <property type="protein sequence ID" value="TMS21017.1"/>
    <property type="molecule type" value="Genomic_DNA"/>
</dbReference>